<name>A0A9W9YRY7_9CNID</name>
<dbReference type="InterPro" id="IPR013762">
    <property type="entry name" value="Integrase-like_cat_sf"/>
</dbReference>
<dbReference type="EMBL" id="MU827304">
    <property type="protein sequence ID" value="KAJ7365162.1"/>
    <property type="molecule type" value="Genomic_DNA"/>
</dbReference>
<evidence type="ECO:0000259" key="3">
    <source>
        <dbReference type="Pfam" id="PF00589"/>
    </source>
</evidence>
<evidence type="ECO:0000256" key="2">
    <source>
        <dbReference type="SAM" id="MobiDB-lite"/>
    </source>
</evidence>
<sequence length="143" mass="15564">MTERAGIEPYLTNHSLRATTVTVLSAKNIETRKIKAITGHKSDSSIESYCERPTLNQFKEMSTALTSFIHGEESPLTSGPFTAFPGATSTVPTQYPSSDRRPPLSRHDENFLLSNGLNPGAILPSGNFQSCSFTFNVNVNNGL</sequence>
<dbReference type="GO" id="GO:0003677">
    <property type="term" value="F:DNA binding"/>
    <property type="evidence" value="ECO:0007669"/>
    <property type="project" value="InterPro"/>
</dbReference>
<evidence type="ECO:0000256" key="1">
    <source>
        <dbReference type="ARBA" id="ARBA00023172"/>
    </source>
</evidence>
<dbReference type="InterPro" id="IPR011010">
    <property type="entry name" value="DNA_brk_join_enz"/>
</dbReference>
<accession>A0A9W9YRY7</accession>
<dbReference type="OrthoDB" id="5980737at2759"/>
<evidence type="ECO:0000313" key="4">
    <source>
        <dbReference type="EMBL" id="KAJ7365162.1"/>
    </source>
</evidence>
<dbReference type="Proteomes" id="UP001163046">
    <property type="component" value="Unassembled WGS sequence"/>
</dbReference>
<proteinExistence type="predicted"/>
<dbReference type="GO" id="GO:0015074">
    <property type="term" value="P:DNA integration"/>
    <property type="evidence" value="ECO:0007669"/>
    <property type="project" value="InterPro"/>
</dbReference>
<organism evidence="4 5">
    <name type="scientific">Desmophyllum pertusum</name>
    <dbReference type="NCBI Taxonomy" id="174260"/>
    <lineage>
        <taxon>Eukaryota</taxon>
        <taxon>Metazoa</taxon>
        <taxon>Cnidaria</taxon>
        <taxon>Anthozoa</taxon>
        <taxon>Hexacorallia</taxon>
        <taxon>Scleractinia</taxon>
        <taxon>Caryophylliina</taxon>
        <taxon>Caryophylliidae</taxon>
        <taxon>Desmophyllum</taxon>
    </lineage>
</organism>
<keyword evidence="1" id="KW-0233">DNA recombination</keyword>
<dbReference type="InterPro" id="IPR002104">
    <property type="entry name" value="Integrase_catalytic"/>
</dbReference>
<dbReference type="GO" id="GO:0006310">
    <property type="term" value="P:DNA recombination"/>
    <property type="evidence" value="ECO:0007669"/>
    <property type="project" value="UniProtKB-KW"/>
</dbReference>
<dbReference type="Gene3D" id="1.10.443.10">
    <property type="entry name" value="Intergrase catalytic core"/>
    <property type="match status" value="1"/>
</dbReference>
<gene>
    <name evidence="4" type="ORF">OS493_007811</name>
</gene>
<feature type="compositionally biased region" description="Polar residues" evidence="2">
    <location>
        <begin position="87"/>
        <end position="97"/>
    </location>
</feature>
<feature type="compositionally biased region" description="Basic and acidic residues" evidence="2">
    <location>
        <begin position="98"/>
        <end position="109"/>
    </location>
</feature>
<keyword evidence="5" id="KW-1185">Reference proteome</keyword>
<dbReference type="AlphaFoldDB" id="A0A9W9YRY7"/>
<reference evidence="4" key="1">
    <citation type="submission" date="2023-01" db="EMBL/GenBank/DDBJ databases">
        <title>Genome assembly of the deep-sea coral Lophelia pertusa.</title>
        <authorList>
            <person name="Herrera S."/>
            <person name="Cordes E."/>
        </authorList>
    </citation>
    <scope>NUCLEOTIDE SEQUENCE</scope>
    <source>
        <strain evidence="4">USNM1676648</strain>
        <tissue evidence="4">Polyp</tissue>
    </source>
</reference>
<feature type="region of interest" description="Disordered" evidence="2">
    <location>
        <begin position="86"/>
        <end position="109"/>
    </location>
</feature>
<evidence type="ECO:0000313" key="5">
    <source>
        <dbReference type="Proteomes" id="UP001163046"/>
    </source>
</evidence>
<feature type="domain" description="Tyr recombinase" evidence="3">
    <location>
        <begin position="3"/>
        <end position="50"/>
    </location>
</feature>
<comment type="caution">
    <text evidence="4">The sequence shown here is derived from an EMBL/GenBank/DDBJ whole genome shotgun (WGS) entry which is preliminary data.</text>
</comment>
<protein>
    <recommendedName>
        <fullName evidence="3">Tyr recombinase domain-containing protein</fullName>
    </recommendedName>
</protein>
<dbReference type="Pfam" id="PF00589">
    <property type="entry name" value="Phage_integrase"/>
    <property type="match status" value="1"/>
</dbReference>
<dbReference type="SUPFAM" id="SSF56349">
    <property type="entry name" value="DNA breaking-rejoining enzymes"/>
    <property type="match status" value="1"/>
</dbReference>